<sequence length="490" mass="52174">MSVERFDRLFIGGEWVAPRAAGRIASIDPSTENVWAEVASADAADVEDAVAAARAAMAGPWGRTAPTERGALIARFADLVRRDAARLAEIESRDNGKPLRDTLGEVQRAADWLTFFAGAADKVNGEQIPYRPDALAYTRLEPVGVVAAILPWNSPISLASWKLGPGLAAGNAMILKPAEQTPASLLALAALAEEGGFPAGVVNVLPGDGAVGAALSAHPGVAKVSFTGSHETAIRIMQGASANLKRCSFECGGKSPFIVFADADFDRALSVATHSAFRSTGQSCSTASRIFVERPIYERFAAGLAERAKRIRPGPPFDPRTHIGPQTSAEQRDKTEAYIGLGHESGARLLAGGGRPEGLSRGYFVQPTVFADVDNRSRMAQEEIFGPVTAVMPFDGEEEAVSLANDTRYGLVGGLWTRDVSRAHRVAARIESGLVSVNTFRPVHFMMPYGGYKMSGIGRENGFDAIREFTETKTVVIDLSHAIPPDPFAD</sequence>
<evidence type="ECO:0000256" key="1">
    <source>
        <dbReference type="ARBA" id="ARBA00009986"/>
    </source>
</evidence>
<evidence type="ECO:0000256" key="2">
    <source>
        <dbReference type="ARBA" id="ARBA00023002"/>
    </source>
</evidence>
<evidence type="ECO:0000313" key="8">
    <source>
        <dbReference type="Proteomes" id="UP000221538"/>
    </source>
</evidence>
<dbReference type="InterPro" id="IPR015590">
    <property type="entry name" value="Aldehyde_DH_dom"/>
</dbReference>
<proteinExistence type="inferred from homology"/>
<dbReference type="RefSeq" id="WP_099186932.1">
    <property type="nucleotide sequence ID" value="NZ_BEWI01000032.1"/>
</dbReference>
<dbReference type="GO" id="GO:0004029">
    <property type="term" value="F:aldehyde dehydrogenase (NAD+) activity"/>
    <property type="evidence" value="ECO:0007669"/>
    <property type="project" value="UniProtKB-EC"/>
</dbReference>
<evidence type="ECO:0000256" key="4">
    <source>
        <dbReference type="RuleBase" id="RU003345"/>
    </source>
</evidence>
<dbReference type="Pfam" id="PF00171">
    <property type="entry name" value="Aldedh"/>
    <property type="match status" value="1"/>
</dbReference>
<dbReference type="EMBL" id="BEWI01000032">
    <property type="protein sequence ID" value="GAY24552.1"/>
    <property type="molecule type" value="Genomic_DNA"/>
</dbReference>
<evidence type="ECO:0000256" key="3">
    <source>
        <dbReference type="PROSITE-ProRule" id="PRU10007"/>
    </source>
</evidence>
<dbReference type="FunFam" id="3.40.605.10:FF:000007">
    <property type="entry name" value="NAD/NADP-dependent betaine aldehyde dehydrogenase"/>
    <property type="match status" value="1"/>
</dbReference>
<dbReference type="InterPro" id="IPR029510">
    <property type="entry name" value="Ald_DH_CS_GLU"/>
</dbReference>
<feature type="domain" description="Aldehyde dehydrogenase" evidence="6">
    <location>
        <begin position="15"/>
        <end position="475"/>
    </location>
</feature>
<dbReference type="Gene3D" id="3.40.309.10">
    <property type="entry name" value="Aldehyde Dehydrogenase, Chain A, domain 2"/>
    <property type="match status" value="1"/>
</dbReference>
<name>A0A292ZIJ5_SPHSA</name>
<feature type="active site" evidence="3">
    <location>
        <position position="250"/>
    </location>
</feature>
<dbReference type="SUPFAM" id="SSF53720">
    <property type="entry name" value="ALDH-like"/>
    <property type="match status" value="1"/>
</dbReference>
<dbReference type="PROSITE" id="PS00687">
    <property type="entry name" value="ALDEHYDE_DEHYDR_GLU"/>
    <property type="match status" value="1"/>
</dbReference>
<gene>
    <name evidence="7" type="ORF">SFOMI_5132</name>
</gene>
<evidence type="ECO:0000259" key="6">
    <source>
        <dbReference type="Pfam" id="PF00171"/>
    </source>
</evidence>
<dbReference type="Proteomes" id="UP000221538">
    <property type="component" value="Unassembled WGS sequence"/>
</dbReference>
<dbReference type="InterPro" id="IPR016162">
    <property type="entry name" value="Ald_DH_N"/>
</dbReference>
<reference evidence="7 8" key="1">
    <citation type="journal article" date="2013" name="Biodegradation">
        <title>Occurrence of 4-tert-butylphenol (4-t-BP) biodegradation in an aquatic sample caused by the presence of Spirodela polyrrhiza and isolation of a 4-t-BP-utilizing bacterium.</title>
        <authorList>
            <person name="Ogata Y."/>
            <person name="Toyama T."/>
            <person name="Yu N."/>
            <person name="Wang X."/>
            <person name="Sei K."/>
            <person name="Ike M."/>
        </authorList>
    </citation>
    <scope>NUCLEOTIDE SEQUENCE [LARGE SCALE GENOMIC DNA]</scope>
    <source>
        <strain evidence="7 8">OMI</strain>
    </source>
</reference>
<dbReference type="PANTHER" id="PTHR11699">
    <property type="entry name" value="ALDEHYDE DEHYDROGENASE-RELATED"/>
    <property type="match status" value="1"/>
</dbReference>
<reference evidence="7 8" key="2">
    <citation type="journal article" date="2013" name="Environ. Sci. Technol.">
        <title>The 4-tert-butylphenol-utilizing bacterium Sphingobium fuliginis OMI can degrade bisphenols via phenolic ring hydroxylation and meta-cleavage pathway.</title>
        <authorList>
            <person name="Ogata Y."/>
            <person name="Goda S."/>
            <person name="Toyama T."/>
            <person name="Sei K."/>
            <person name="Ike M."/>
        </authorList>
    </citation>
    <scope>NUCLEOTIDE SEQUENCE [LARGE SCALE GENOMIC DNA]</scope>
    <source>
        <strain evidence="7 8">OMI</strain>
    </source>
</reference>
<dbReference type="InterPro" id="IPR016163">
    <property type="entry name" value="Ald_DH_C"/>
</dbReference>
<comment type="caution">
    <text evidence="7">The sequence shown here is derived from an EMBL/GenBank/DDBJ whole genome shotgun (WGS) entry which is preliminary data.</text>
</comment>
<protein>
    <submittedName>
        <fullName evidence="7">Aldehyde dehydrogenase</fullName>
        <ecNumber evidence="7">1.2.1.3</ecNumber>
    </submittedName>
</protein>
<comment type="similarity">
    <text evidence="1 4">Belongs to the aldehyde dehydrogenase family.</text>
</comment>
<dbReference type="EC" id="1.2.1.3" evidence="7"/>
<keyword evidence="2 4" id="KW-0560">Oxidoreductase</keyword>
<dbReference type="AlphaFoldDB" id="A0A292ZIJ5"/>
<dbReference type="Gene3D" id="3.40.605.10">
    <property type="entry name" value="Aldehyde Dehydrogenase, Chain A, domain 1"/>
    <property type="match status" value="1"/>
</dbReference>
<organism evidence="7 8">
    <name type="scientific">Sphingobium fuliginis (strain ATCC 27551)</name>
    <dbReference type="NCBI Taxonomy" id="336203"/>
    <lineage>
        <taxon>Bacteria</taxon>
        <taxon>Pseudomonadati</taxon>
        <taxon>Pseudomonadota</taxon>
        <taxon>Alphaproteobacteria</taxon>
        <taxon>Sphingomonadales</taxon>
        <taxon>Sphingomonadaceae</taxon>
        <taxon>Sphingobium</taxon>
    </lineage>
</organism>
<dbReference type="FunFam" id="3.40.309.10:FF:000012">
    <property type="entry name" value="Betaine aldehyde dehydrogenase"/>
    <property type="match status" value="1"/>
</dbReference>
<evidence type="ECO:0000313" key="7">
    <source>
        <dbReference type="EMBL" id="GAY24552.1"/>
    </source>
</evidence>
<accession>A0A292ZIJ5</accession>
<evidence type="ECO:0000256" key="5">
    <source>
        <dbReference type="SAM" id="MobiDB-lite"/>
    </source>
</evidence>
<feature type="region of interest" description="Disordered" evidence="5">
    <location>
        <begin position="310"/>
        <end position="332"/>
    </location>
</feature>
<dbReference type="InterPro" id="IPR016161">
    <property type="entry name" value="Ald_DH/histidinol_DH"/>
</dbReference>